<reference evidence="2 3" key="1">
    <citation type="journal article" date="2018" name="ACS Chem. Biol.">
        <title>Ketoreductase domain dysfunction expands chemodiversity: malyngamide biosynthesis in the cyanobacterium Okeania hirsuta.</title>
        <authorList>
            <person name="Moss N.A."/>
            <person name="Leao T."/>
            <person name="Rankin M."/>
            <person name="McCullough T.M."/>
            <person name="Qu P."/>
            <person name="Korobeynikov A."/>
            <person name="Smith J.L."/>
            <person name="Gerwick L."/>
            <person name="Gerwick W.H."/>
        </authorList>
    </citation>
    <scope>NUCLEOTIDE SEQUENCE [LARGE SCALE GENOMIC DNA]</scope>
    <source>
        <strain evidence="2 3">PAB10Feb10-1</strain>
    </source>
</reference>
<dbReference type="InterPro" id="IPR050228">
    <property type="entry name" value="Carboxylesterase_BioH"/>
</dbReference>
<sequence length="282" mass="31901">MSIEKKNITVDSLEWFYREAKPDEETDKLPILLLHGFPAQSHSWTAMMPELAEAGYRAIAPDWIGCGLSPKLDKRDFSYKPEAFIQALAELIDALEIERFYLVIQGFLGSVGLQYALQNREKIERLTILNTPLSSTAKLPWQMKQLGIPFVGDMLVQDPLFVDRTLEKGSCLTVADEDLDVYRSPYLKSSAAGRSVSAIVQNLDLKKSMAEIESGFKGWQQPTLIVWGTKDPWLDISQAENLVNICENGKLVKLAEAAHYPQEHWSGDITDELLLFLRRKEV</sequence>
<dbReference type="SUPFAM" id="SSF53474">
    <property type="entry name" value="alpha/beta-Hydrolases"/>
    <property type="match status" value="1"/>
</dbReference>
<accession>A0A3N6RCG3</accession>
<evidence type="ECO:0000313" key="2">
    <source>
        <dbReference type="EMBL" id="RQH35895.1"/>
    </source>
</evidence>
<gene>
    <name evidence="2" type="ORF">D5R40_19650</name>
</gene>
<dbReference type="Proteomes" id="UP000269154">
    <property type="component" value="Unassembled WGS sequence"/>
</dbReference>
<dbReference type="Pfam" id="PF00561">
    <property type="entry name" value="Abhydrolase_1"/>
    <property type="match status" value="1"/>
</dbReference>
<dbReference type="PANTHER" id="PTHR43194:SF2">
    <property type="entry name" value="PEROXISOMAL MEMBRANE PROTEIN LPX1"/>
    <property type="match status" value="1"/>
</dbReference>
<keyword evidence="3" id="KW-1185">Reference proteome</keyword>
<proteinExistence type="predicted"/>
<dbReference type="PRINTS" id="PR00111">
    <property type="entry name" value="ABHYDROLASE"/>
</dbReference>
<dbReference type="InterPro" id="IPR000073">
    <property type="entry name" value="AB_hydrolase_1"/>
</dbReference>
<dbReference type="InterPro" id="IPR000639">
    <property type="entry name" value="Epox_hydrolase-like"/>
</dbReference>
<dbReference type="InterPro" id="IPR029058">
    <property type="entry name" value="AB_hydrolase_fold"/>
</dbReference>
<evidence type="ECO:0000313" key="3">
    <source>
        <dbReference type="Proteomes" id="UP000269154"/>
    </source>
</evidence>
<organism evidence="2 3">
    <name type="scientific">Okeania hirsuta</name>
    <dbReference type="NCBI Taxonomy" id="1458930"/>
    <lineage>
        <taxon>Bacteria</taxon>
        <taxon>Bacillati</taxon>
        <taxon>Cyanobacteriota</taxon>
        <taxon>Cyanophyceae</taxon>
        <taxon>Oscillatoriophycideae</taxon>
        <taxon>Oscillatoriales</taxon>
        <taxon>Microcoleaceae</taxon>
        <taxon>Okeania</taxon>
    </lineage>
</organism>
<dbReference type="OrthoDB" id="9797695at2"/>
<dbReference type="RefSeq" id="WP_124155064.1">
    <property type="nucleotide sequence ID" value="NZ_CAWOLW010000027.1"/>
</dbReference>
<dbReference type="GO" id="GO:0016787">
    <property type="term" value="F:hydrolase activity"/>
    <property type="evidence" value="ECO:0007669"/>
    <property type="project" value="UniProtKB-KW"/>
</dbReference>
<keyword evidence="2" id="KW-0378">Hydrolase</keyword>
<dbReference type="PANTHER" id="PTHR43194">
    <property type="entry name" value="HYDROLASE ALPHA/BETA FOLD FAMILY"/>
    <property type="match status" value="1"/>
</dbReference>
<feature type="domain" description="AB hydrolase-1" evidence="1">
    <location>
        <begin position="30"/>
        <end position="262"/>
    </location>
</feature>
<dbReference type="PRINTS" id="PR00412">
    <property type="entry name" value="EPOXHYDRLASE"/>
</dbReference>
<dbReference type="AlphaFoldDB" id="A0A3N6RCG3"/>
<evidence type="ECO:0000259" key="1">
    <source>
        <dbReference type="Pfam" id="PF00561"/>
    </source>
</evidence>
<protein>
    <submittedName>
        <fullName evidence="2">Alpha/beta fold hydrolase</fullName>
    </submittedName>
</protein>
<dbReference type="EMBL" id="RCBY01000122">
    <property type="protein sequence ID" value="RQH35895.1"/>
    <property type="molecule type" value="Genomic_DNA"/>
</dbReference>
<comment type="caution">
    <text evidence="2">The sequence shown here is derived from an EMBL/GenBank/DDBJ whole genome shotgun (WGS) entry which is preliminary data.</text>
</comment>
<dbReference type="Gene3D" id="3.40.50.1820">
    <property type="entry name" value="alpha/beta hydrolase"/>
    <property type="match status" value="1"/>
</dbReference>
<name>A0A3N6RCG3_9CYAN</name>